<keyword evidence="1" id="KW-1133">Transmembrane helix</keyword>
<reference evidence="3" key="2">
    <citation type="submission" date="2015-08" db="UniProtKB">
        <authorList>
            <consortium name="WormBaseParasite"/>
        </authorList>
    </citation>
    <scope>IDENTIFICATION</scope>
</reference>
<dbReference type="WBParaSite" id="SVE_0266000.1">
    <property type="protein sequence ID" value="SVE_0266000.1"/>
    <property type="gene ID" value="SVE_0266000"/>
</dbReference>
<dbReference type="PANTHER" id="PTHR22943:SF248">
    <property type="entry name" value="SEVEN TM RECEPTOR"/>
    <property type="match status" value="1"/>
</dbReference>
<accession>A0A0K0F1I5</accession>
<feature type="transmembrane region" description="Helical" evidence="1">
    <location>
        <begin position="6"/>
        <end position="28"/>
    </location>
</feature>
<dbReference type="Proteomes" id="UP000035680">
    <property type="component" value="Unassembled WGS sequence"/>
</dbReference>
<keyword evidence="2" id="KW-1185">Reference proteome</keyword>
<sequence>MDTLDNVFYITNVSLGCLFNIVAISLVVKKRYESQNKYYTFMLYIQFGMGIISSIVLGYLRLHIYVFDEYLVIFLQPLSHPPSNDFIHISLFGFLLFLLYFNITIPTALIAARFSIVCTNNGFKKNSIIKILCLCIILTLLQAIGITFPFNEHVSSDIIINAIKKHNIESNIIMESTVALGRKVSDINFLPLFIIVPIYFTFNYLLIIYFVRKYKLYIKLHKDIISRQTQKLNKEFIIILVVQSFIPVCLIGGPVVTIVILIVIQKVYIISFLINNIVHINGFISTVNGCLFIILLPSNRKLILSTLKKIMNTIMCKKSNQIVNMKSSNAFSKRSSKISDNIINSKQKRTHQQNPVKF</sequence>
<feature type="transmembrane region" description="Helical" evidence="1">
    <location>
        <begin position="189"/>
        <end position="211"/>
    </location>
</feature>
<feature type="transmembrane region" description="Helical" evidence="1">
    <location>
        <begin position="276"/>
        <end position="296"/>
    </location>
</feature>
<dbReference type="Pfam" id="PF10326">
    <property type="entry name" value="7TM_GPCR_Str"/>
    <property type="match status" value="1"/>
</dbReference>
<feature type="transmembrane region" description="Helical" evidence="1">
    <location>
        <begin position="86"/>
        <end position="116"/>
    </location>
</feature>
<dbReference type="InterPro" id="IPR019428">
    <property type="entry name" value="7TM_GPCR_serpentine_rcpt_Str"/>
</dbReference>
<evidence type="ECO:0000313" key="3">
    <source>
        <dbReference type="WBParaSite" id="SVE_0266000.1"/>
    </source>
</evidence>
<proteinExistence type="predicted"/>
<keyword evidence="1" id="KW-0472">Membrane</keyword>
<feature type="transmembrane region" description="Helical" evidence="1">
    <location>
        <begin position="236"/>
        <end position="264"/>
    </location>
</feature>
<dbReference type="AlphaFoldDB" id="A0A0K0F1I5"/>
<evidence type="ECO:0000256" key="1">
    <source>
        <dbReference type="SAM" id="Phobius"/>
    </source>
</evidence>
<name>A0A0K0F1I5_STRVS</name>
<protein>
    <submittedName>
        <fullName evidence="3">G_PROTEIN_RECEP_F1_2 domain-containing protein</fullName>
    </submittedName>
</protein>
<reference evidence="2" key="1">
    <citation type="submission" date="2014-07" db="EMBL/GenBank/DDBJ databases">
        <authorList>
            <person name="Martin A.A"/>
            <person name="De Silva N."/>
        </authorList>
    </citation>
    <scope>NUCLEOTIDE SEQUENCE</scope>
</reference>
<evidence type="ECO:0000313" key="2">
    <source>
        <dbReference type="Proteomes" id="UP000035680"/>
    </source>
</evidence>
<keyword evidence="1" id="KW-0812">Transmembrane</keyword>
<dbReference type="PANTHER" id="PTHR22943">
    <property type="entry name" value="7-TRANSMEMBRANE DOMAIN RECEPTOR C.ELEGANS"/>
    <property type="match status" value="1"/>
</dbReference>
<organism evidence="2 3">
    <name type="scientific">Strongyloides venezuelensis</name>
    <name type="common">Threadworm</name>
    <dbReference type="NCBI Taxonomy" id="75913"/>
    <lineage>
        <taxon>Eukaryota</taxon>
        <taxon>Metazoa</taxon>
        <taxon>Ecdysozoa</taxon>
        <taxon>Nematoda</taxon>
        <taxon>Chromadorea</taxon>
        <taxon>Rhabditida</taxon>
        <taxon>Tylenchina</taxon>
        <taxon>Panagrolaimomorpha</taxon>
        <taxon>Strongyloidoidea</taxon>
        <taxon>Strongyloididae</taxon>
        <taxon>Strongyloides</taxon>
    </lineage>
</organism>
<feature type="transmembrane region" description="Helical" evidence="1">
    <location>
        <begin position="40"/>
        <end position="66"/>
    </location>
</feature>
<feature type="transmembrane region" description="Helical" evidence="1">
    <location>
        <begin position="128"/>
        <end position="148"/>
    </location>
</feature>